<evidence type="ECO:0000313" key="8">
    <source>
        <dbReference type="EMBL" id="XCH47592.1"/>
    </source>
</evidence>
<dbReference type="AlphaFoldDB" id="A0AAU8GZF4"/>
<evidence type="ECO:0000256" key="1">
    <source>
        <dbReference type="ARBA" id="ARBA00005937"/>
    </source>
</evidence>
<evidence type="ECO:0000256" key="5">
    <source>
        <dbReference type="PIRSR" id="PIRSR005054-1"/>
    </source>
</evidence>
<dbReference type="GO" id="GO:0016788">
    <property type="term" value="F:hydrolase activity, acting on ester bonds"/>
    <property type="evidence" value="ECO:0007669"/>
    <property type="project" value="InterPro"/>
</dbReference>
<evidence type="ECO:0000256" key="2">
    <source>
        <dbReference type="ARBA" id="ARBA00022884"/>
    </source>
</evidence>
<dbReference type="InterPro" id="IPR010156">
    <property type="entry name" value="CRISPR-assoc_prot_Cas6"/>
</dbReference>
<feature type="site" description="Transition state stabilizer" evidence="5">
    <location>
        <position position="56"/>
    </location>
</feature>
<comment type="function">
    <text evidence="4">CRISPR (clustered regularly interspaced short palindromic repeat), is an adaptive immune system that provides protection against mobile genetic elements (viruses, transposable elements and conjugative plasmids). CRISPR clusters contain sequences complementary to antecedent mobile elements and target invading nucleic acids. CRISPR clusters are transcribed and processed into CRISPR RNA (crRNA).</text>
</comment>
<protein>
    <recommendedName>
        <fullName evidence="4">CRISPR-associated endoribonuclease</fullName>
    </recommendedName>
</protein>
<dbReference type="EMBL" id="CP144373">
    <property type="protein sequence ID" value="XCH47592.1"/>
    <property type="molecule type" value="Genomic_DNA"/>
</dbReference>
<dbReference type="GO" id="GO:0051607">
    <property type="term" value="P:defense response to virus"/>
    <property type="evidence" value="ECO:0007669"/>
    <property type="project" value="UniProtKB-KW"/>
</dbReference>
<evidence type="ECO:0000256" key="6">
    <source>
        <dbReference type="PIRSR" id="PIRSR005054-50"/>
    </source>
</evidence>
<evidence type="ECO:0000256" key="4">
    <source>
        <dbReference type="PIRNR" id="PIRNR005054"/>
    </source>
</evidence>
<gene>
    <name evidence="8" type="primary">cas6</name>
    <name evidence="8" type="ORF">V4D30_04765</name>
</gene>
<dbReference type="PANTHER" id="PTHR36984">
    <property type="entry name" value="CRISPR-ASSOCIATED ENDORIBONUCLEASE CAS6 1"/>
    <property type="match status" value="1"/>
</dbReference>
<reference evidence="8" key="1">
    <citation type="submission" date="2024-01" db="EMBL/GenBank/DDBJ databases">
        <title>The first autotrophic representatives of the genus Thermodesulfovibrio.</title>
        <authorList>
            <person name="Maltseva A.I."/>
            <person name="Elcheninov A.G."/>
            <person name="Kublanov I.V."/>
            <person name="Lebedinsky A.V."/>
            <person name="Frolov E.N."/>
        </authorList>
    </citation>
    <scope>NUCLEOTIDE SEQUENCE</scope>
    <source>
        <strain evidence="8">3907-1M</strain>
    </source>
</reference>
<evidence type="ECO:0000256" key="3">
    <source>
        <dbReference type="ARBA" id="ARBA00023118"/>
    </source>
</evidence>
<feature type="active site" description="Proton acceptor" evidence="6">
    <location>
        <position position="30"/>
    </location>
</feature>
<sequence length="254" mass="29359">MRLKINFYHPEKSFITLPCHYNEAVQGFIYHHLEVHIARELHDRGFKDPETKRRFKFFTFSRLIPEDGSQIKDGRIYLHGNINLVISSPLNDFIQSFAMNLMKSGEFMLAGERMILASVQVEALPEYREKIYVKTLSPITVYSTLNTPDGRKKTYYYSPFEREFEKLIIDNLNKKMRTLMEKTAQSGSVKPFRVSSGNQRVVMYKHTVIKGWDGVFELALPPELFALAFDTGLGAKNSLGFGCIELWRSERGGK</sequence>
<dbReference type="PIRSF" id="PIRSF005054">
    <property type="entry name" value="PF1131"/>
    <property type="match status" value="1"/>
</dbReference>
<organism evidence="8">
    <name type="scientific">Thermodesulfovibrio autotrophicus</name>
    <dbReference type="NCBI Taxonomy" id="3118333"/>
    <lineage>
        <taxon>Bacteria</taxon>
        <taxon>Pseudomonadati</taxon>
        <taxon>Nitrospirota</taxon>
        <taxon>Thermodesulfovibrionia</taxon>
        <taxon>Thermodesulfovibrionales</taxon>
        <taxon>Thermodesulfovibrionaceae</taxon>
        <taxon>Thermodesulfovibrio</taxon>
    </lineage>
</organism>
<feature type="active site" description="Proton donor" evidence="6">
    <location>
        <position position="42"/>
    </location>
</feature>
<keyword evidence="2" id="KW-0694">RNA-binding</keyword>
<dbReference type="Pfam" id="PF01881">
    <property type="entry name" value="Cas_Cas6_C"/>
    <property type="match status" value="1"/>
</dbReference>
<dbReference type="PANTHER" id="PTHR36984:SF1">
    <property type="entry name" value="CRISPR-ASSOCIATED ENDORIBONUCLEASE CAS6 1"/>
    <property type="match status" value="1"/>
</dbReference>
<dbReference type="RefSeq" id="WP_353685112.1">
    <property type="nucleotide sequence ID" value="NZ_CP144373.1"/>
</dbReference>
<dbReference type="Pfam" id="PF21350">
    <property type="entry name" value="Cas6_I-A"/>
    <property type="match status" value="1"/>
</dbReference>
<keyword evidence="3" id="KW-0051">Antiviral defense</keyword>
<dbReference type="InterPro" id="IPR049435">
    <property type="entry name" value="Cas_Cas6_C"/>
</dbReference>
<comment type="similarity">
    <text evidence="1 4">Belongs to the CRISPR-associated protein Cas6/Cse3/CasE family.</text>
</comment>
<evidence type="ECO:0000259" key="7">
    <source>
        <dbReference type="Pfam" id="PF01881"/>
    </source>
</evidence>
<dbReference type="KEGG" id="taut:V4D30_04765"/>
<accession>A0AAU8GZF4</accession>
<dbReference type="Gene3D" id="3.30.70.1890">
    <property type="match status" value="1"/>
</dbReference>
<feature type="domain" description="CRISPR associated protein Cas6 C-terminal" evidence="7">
    <location>
        <begin position="127"/>
        <end position="246"/>
    </location>
</feature>
<dbReference type="NCBIfam" id="TIGR01877">
    <property type="entry name" value="cas_cas6"/>
    <property type="match status" value="1"/>
</dbReference>
<proteinExistence type="inferred from homology"/>
<dbReference type="Gene3D" id="3.30.70.1900">
    <property type="match status" value="1"/>
</dbReference>
<dbReference type="CDD" id="cd21140">
    <property type="entry name" value="Cas6_I-like"/>
    <property type="match status" value="1"/>
</dbReference>
<name>A0AAU8GZF4_9BACT</name>
<dbReference type="InterPro" id="IPR045747">
    <property type="entry name" value="CRISPR-assoc_prot_Cas6_N_sf"/>
</dbReference>
<dbReference type="GO" id="GO:0003723">
    <property type="term" value="F:RNA binding"/>
    <property type="evidence" value="ECO:0007669"/>
    <property type="project" value="UniProtKB-KW"/>
</dbReference>